<dbReference type="NCBIfam" id="TIGR04085">
    <property type="entry name" value="rSAM_more_4Fe4S"/>
    <property type="match status" value="1"/>
</dbReference>
<dbReference type="InterPro" id="IPR023867">
    <property type="entry name" value="Sulphatase_maturase_rSAM"/>
</dbReference>
<protein>
    <submittedName>
        <fullName evidence="8">SPASM domain-containing protein</fullName>
    </submittedName>
</protein>
<keyword evidence="3" id="KW-0479">Metal-binding</keyword>
<name>A0A9D1J0X9_9FIRM</name>
<comment type="cofactor">
    <cofactor evidence="1">
        <name>[4Fe-4S] cluster</name>
        <dbReference type="ChEBI" id="CHEBI:49883"/>
    </cofactor>
</comment>
<dbReference type="EMBL" id="DVHF01000058">
    <property type="protein sequence ID" value="HIR57051.1"/>
    <property type="molecule type" value="Genomic_DNA"/>
</dbReference>
<evidence type="ECO:0000256" key="3">
    <source>
        <dbReference type="ARBA" id="ARBA00022723"/>
    </source>
</evidence>
<evidence type="ECO:0000256" key="4">
    <source>
        <dbReference type="ARBA" id="ARBA00023004"/>
    </source>
</evidence>
<dbReference type="SUPFAM" id="SSF102114">
    <property type="entry name" value="Radical SAM enzymes"/>
    <property type="match status" value="1"/>
</dbReference>
<dbReference type="Gene3D" id="3.20.20.70">
    <property type="entry name" value="Aldolase class I"/>
    <property type="match status" value="1"/>
</dbReference>
<evidence type="ECO:0000256" key="6">
    <source>
        <dbReference type="ARBA" id="ARBA00023601"/>
    </source>
</evidence>
<keyword evidence="2" id="KW-0949">S-adenosyl-L-methionine</keyword>
<reference evidence="8" key="1">
    <citation type="submission" date="2020-10" db="EMBL/GenBank/DDBJ databases">
        <authorList>
            <person name="Gilroy R."/>
        </authorList>
    </citation>
    <scope>NUCLEOTIDE SEQUENCE</scope>
    <source>
        <strain evidence="8">ChiSjej1B19-7085</strain>
    </source>
</reference>
<evidence type="ECO:0000256" key="5">
    <source>
        <dbReference type="ARBA" id="ARBA00023014"/>
    </source>
</evidence>
<dbReference type="InterPro" id="IPR007197">
    <property type="entry name" value="rSAM"/>
</dbReference>
<comment type="caution">
    <text evidence="8">The sequence shown here is derived from an EMBL/GenBank/DDBJ whole genome shotgun (WGS) entry which is preliminary data.</text>
</comment>
<dbReference type="SFLD" id="SFLDS00029">
    <property type="entry name" value="Radical_SAM"/>
    <property type="match status" value="1"/>
</dbReference>
<comment type="similarity">
    <text evidence="6">Belongs to the radical SAM superfamily. Anaerobic sulfatase-maturating enzyme family.</text>
</comment>
<dbReference type="CDD" id="cd01335">
    <property type="entry name" value="Radical_SAM"/>
    <property type="match status" value="1"/>
</dbReference>
<evidence type="ECO:0000256" key="1">
    <source>
        <dbReference type="ARBA" id="ARBA00001966"/>
    </source>
</evidence>
<accession>A0A9D1J0X9</accession>
<dbReference type="SFLD" id="SFLDG01067">
    <property type="entry name" value="SPASM/twitch_domain_containing"/>
    <property type="match status" value="1"/>
</dbReference>
<proteinExistence type="inferred from homology"/>
<dbReference type="PROSITE" id="PS51918">
    <property type="entry name" value="RADICAL_SAM"/>
    <property type="match status" value="1"/>
</dbReference>
<dbReference type="GO" id="GO:0051536">
    <property type="term" value="F:iron-sulfur cluster binding"/>
    <property type="evidence" value="ECO:0007669"/>
    <property type="project" value="UniProtKB-KW"/>
</dbReference>
<dbReference type="InterPro" id="IPR034485">
    <property type="entry name" value="Anaerobic_Cys-type_sulfatase-m"/>
</dbReference>
<dbReference type="InterPro" id="IPR058240">
    <property type="entry name" value="rSAM_sf"/>
</dbReference>
<dbReference type="PANTHER" id="PTHR43273:SF3">
    <property type="entry name" value="ANAEROBIC SULFATASE-MATURATING ENZYME HOMOLOG ASLB-RELATED"/>
    <property type="match status" value="1"/>
</dbReference>
<dbReference type="GO" id="GO:0016491">
    <property type="term" value="F:oxidoreductase activity"/>
    <property type="evidence" value="ECO:0007669"/>
    <property type="project" value="InterPro"/>
</dbReference>
<organism evidence="8 9">
    <name type="scientific">Candidatus Gallacutalibacter pullicola</name>
    <dbReference type="NCBI Taxonomy" id="2840830"/>
    <lineage>
        <taxon>Bacteria</taxon>
        <taxon>Bacillati</taxon>
        <taxon>Bacillota</taxon>
        <taxon>Clostridia</taxon>
        <taxon>Eubacteriales</taxon>
        <taxon>Candidatus Gallacutalibacter</taxon>
    </lineage>
</organism>
<dbReference type="SFLD" id="SFLDG01386">
    <property type="entry name" value="main_SPASM_domain-containing"/>
    <property type="match status" value="1"/>
</dbReference>
<sequence>MKYFSILIKPASSLCNMACRYCFYHDVAENREVKSYGIMTRDVADRMLENIFRYAGDSTDLTFLFQGGEPTVAGLQFFKDFIQIVDKYNENRLPVHYGIQTNGYLIDEDWCRFLADHHFLVGLSQDGPRDIHDFCRPDASGKGTFSRTVQAIRLFNKYKIDYNILSVITKQFARHPQAVWDYYRRSGIKYVQLIPCLKPLKDGRPDPTDLTPRMYGNFMKQFFRLWYAAFLRGEYLSVRQFDNLVLMLRGQPPEQCGLSGRCTPQFVVEADGSVYPCDFYTLDEYRCGNAAQQPVEEIGASEGMRRFLRGEAPVGELCPSCEVRGLCRGGCRRYRSFYTQESGYCPQQDFLYDALPQLLEIARQGARTV</sequence>
<keyword evidence="5" id="KW-0411">Iron-sulfur</keyword>
<dbReference type="SFLD" id="SFLDG01072">
    <property type="entry name" value="dehydrogenase_like"/>
    <property type="match status" value="1"/>
</dbReference>
<dbReference type="Proteomes" id="UP000886785">
    <property type="component" value="Unassembled WGS sequence"/>
</dbReference>
<dbReference type="InterPro" id="IPR013785">
    <property type="entry name" value="Aldolase_TIM"/>
</dbReference>
<evidence type="ECO:0000313" key="9">
    <source>
        <dbReference type="Proteomes" id="UP000886785"/>
    </source>
</evidence>
<dbReference type="InterPro" id="IPR023885">
    <property type="entry name" value="4Fe4S-binding_SPASM_dom"/>
</dbReference>
<keyword evidence="4" id="KW-0408">Iron</keyword>
<dbReference type="Pfam" id="PF04055">
    <property type="entry name" value="Radical_SAM"/>
    <property type="match status" value="1"/>
</dbReference>
<dbReference type="Pfam" id="PF13186">
    <property type="entry name" value="SPASM"/>
    <property type="match status" value="1"/>
</dbReference>
<evidence type="ECO:0000256" key="2">
    <source>
        <dbReference type="ARBA" id="ARBA00022691"/>
    </source>
</evidence>
<dbReference type="AlphaFoldDB" id="A0A9D1J0X9"/>
<dbReference type="SFLD" id="SFLDF00289">
    <property type="entry name" value="anaerobic_Cys-type_sulfatase-m"/>
    <property type="match status" value="1"/>
</dbReference>
<dbReference type="GO" id="GO:0046872">
    <property type="term" value="F:metal ion binding"/>
    <property type="evidence" value="ECO:0007669"/>
    <property type="project" value="UniProtKB-KW"/>
</dbReference>
<feature type="domain" description="Radical SAM core" evidence="7">
    <location>
        <begin position="1"/>
        <end position="228"/>
    </location>
</feature>
<evidence type="ECO:0000313" key="8">
    <source>
        <dbReference type="EMBL" id="HIR57051.1"/>
    </source>
</evidence>
<dbReference type="PANTHER" id="PTHR43273">
    <property type="entry name" value="ANAEROBIC SULFATASE-MATURATING ENZYME HOMOLOG ASLB-RELATED"/>
    <property type="match status" value="1"/>
</dbReference>
<gene>
    <name evidence="8" type="ORF">IAA54_05225</name>
</gene>
<dbReference type="SFLD" id="SFLDG01384">
    <property type="entry name" value="thioether_bond_formation_requi"/>
    <property type="match status" value="1"/>
</dbReference>
<evidence type="ECO:0000259" key="7">
    <source>
        <dbReference type="PROSITE" id="PS51918"/>
    </source>
</evidence>
<reference evidence="8" key="2">
    <citation type="journal article" date="2021" name="PeerJ">
        <title>Extensive microbial diversity within the chicken gut microbiome revealed by metagenomics and culture.</title>
        <authorList>
            <person name="Gilroy R."/>
            <person name="Ravi A."/>
            <person name="Getino M."/>
            <person name="Pursley I."/>
            <person name="Horton D.L."/>
            <person name="Alikhan N.F."/>
            <person name="Baker D."/>
            <person name="Gharbi K."/>
            <person name="Hall N."/>
            <person name="Watson M."/>
            <person name="Adriaenssens E.M."/>
            <person name="Foster-Nyarko E."/>
            <person name="Jarju S."/>
            <person name="Secka A."/>
            <person name="Antonio M."/>
            <person name="Oren A."/>
            <person name="Chaudhuri R.R."/>
            <person name="La Ragione R."/>
            <person name="Hildebrand F."/>
            <person name="Pallen M.J."/>
        </authorList>
    </citation>
    <scope>NUCLEOTIDE SEQUENCE</scope>
    <source>
        <strain evidence="8">ChiSjej1B19-7085</strain>
    </source>
</reference>